<evidence type="ECO:0000256" key="1">
    <source>
        <dbReference type="SAM" id="Phobius"/>
    </source>
</evidence>
<keyword evidence="1" id="KW-0472">Membrane</keyword>
<dbReference type="Proteomes" id="UP001292913">
    <property type="component" value="Unassembled WGS sequence"/>
</dbReference>
<feature type="domain" description="BACON" evidence="2">
    <location>
        <begin position="260"/>
        <end position="315"/>
    </location>
</feature>
<sequence>MKDILNKYKTGWYAVWCILAIGTSLLMHSCTDDEATKIVDLRYRAKDTYNLPASNPQAIKIQVKSSEQWMVYSDHPDWCSISPEQGEAGETFDVSIQYKANTELDDRTDTITVKSDYWVGKWITVIQKGIAYLNTENADDILLSKEEADAEATFKVLANQNWTAKVTEGEAWLSIKGTASGTNDGTLTVTAISNPSEKRYGTVTLYDRHNVAQQTVKITQDGIQIDPDKTSFRESYEAHSIEIQVISNGTWTVAKEDALQDWYSFSSTSFNGDGTLTVTLNENTGTAIRKATFTLSSEAIPGVEPVVRTITIQQAYNGTERHIFDAAEGKNWNVNNGTCSFSDAGFYSKVGRVTQAGMQPGYYSFHIKEMAADAQAVIFFTYSGGSEIRWHLNMATGKTNYSTLPYSELAQKSFDKSKGSYTLGLSLTKAEDGNMNVAWYLDGELCTTYRGTFGVEYGTTSLVYIGTNISEATYDWWEYTPNYEWGD</sequence>
<dbReference type="EMBL" id="JARZAK010000003">
    <property type="protein sequence ID" value="MDY7257431.1"/>
    <property type="molecule type" value="Genomic_DNA"/>
</dbReference>
<evidence type="ECO:0000259" key="2">
    <source>
        <dbReference type="Pfam" id="PF13004"/>
    </source>
</evidence>
<name>A0ABU5HMN0_9BACE</name>
<feature type="transmembrane region" description="Helical" evidence="1">
    <location>
        <begin position="12"/>
        <end position="29"/>
    </location>
</feature>
<dbReference type="RefSeq" id="WP_148365414.1">
    <property type="nucleotide sequence ID" value="NZ_JARZAK010000003.1"/>
</dbReference>
<keyword evidence="1" id="KW-1133">Transmembrane helix</keyword>
<dbReference type="Gene3D" id="2.60.40.10">
    <property type="entry name" value="Immunoglobulins"/>
    <property type="match status" value="3"/>
</dbReference>
<comment type="caution">
    <text evidence="3">The sequence shown here is derived from an EMBL/GenBank/DDBJ whole genome shotgun (WGS) entry which is preliminary data.</text>
</comment>
<proteinExistence type="predicted"/>
<reference evidence="3 4" key="1">
    <citation type="submission" date="2023-04" db="EMBL/GenBank/DDBJ databases">
        <title>Bacteroides pacosi sp. nov., isolated from the fecal material of an alpaca.</title>
        <authorList>
            <person name="Miller S."/>
            <person name="Hendry M."/>
            <person name="King J."/>
            <person name="Sankaranarayanan K."/>
            <person name="Lawson P.A."/>
        </authorList>
    </citation>
    <scope>NUCLEOTIDE SEQUENCE [LARGE SCALE GENOMIC DNA]</scope>
    <source>
        <strain evidence="3 4">A2-P53</strain>
    </source>
</reference>
<keyword evidence="4" id="KW-1185">Reference proteome</keyword>
<evidence type="ECO:0000313" key="3">
    <source>
        <dbReference type="EMBL" id="MDY7257431.1"/>
    </source>
</evidence>
<protein>
    <submittedName>
        <fullName evidence="3">BACON domain-containing carbohydrate-binding protein</fullName>
    </submittedName>
</protein>
<feature type="domain" description="BACON" evidence="2">
    <location>
        <begin position="73"/>
        <end position="128"/>
    </location>
</feature>
<dbReference type="InterPro" id="IPR013783">
    <property type="entry name" value="Ig-like_fold"/>
</dbReference>
<dbReference type="InterPro" id="IPR024361">
    <property type="entry name" value="BACON"/>
</dbReference>
<accession>A0ABU5HMN0</accession>
<keyword evidence="1" id="KW-0812">Transmembrane</keyword>
<feature type="domain" description="BACON" evidence="2">
    <location>
        <begin position="165"/>
        <end position="221"/>
    </location>
</feature>
<dbReference type="Pfam" id="PF13004">
    <property type="entry name" value="BACON"/>
    <property type="match status" value="3"/>
</dbReference>
<dbReference type="CDD" id="cd14948">
    <property type="entry name" value="BACON"/>
    <property type="match status" value="3"/>
</dbReference>
<evidence type="ECO:0000313" key="4">
    <source>
        <dbReference type="Proteomes" id="UP001292913"/>
    </source>
</evidence>
<organism evidence="3 4">
    <name type="scientific">Bacteroides vicugnae</name>
    <dbReference type="NCBI Taxonomy" id="3037989"/>
    <lineage>
        <taxon>Bacteria</taxon>
        <taxon>Pseudomonadati</taxon>
        <taxon>Bacteroidota</taxon>
        <taxon>Bacteroidia</taxon>
        <taxon>Bacteroidales</taxon>
        <taxon>Bacteroidaceae</taxon>
        <taxon>Bacteroides</taxon>
    </lineage>
</organism>
<gene>
    <name evidence="3" type="ORF">QHG74_06855</name>
</gene>